<protein>
    <submittedName>
        <fullName evidence="1">Uncharacterized protein</fullName>
    </submittedName>
</protein>
<sequence>MERCGESLQAARQMKYDQELWDDANAAFVFPQHTTSVQGATKPSDVFDIVIFAGPNSSSGTTRYSAVLVRGTMSNRKTIMGGALAHNHAGALEKLLDQLCQLAARGDGLALEGSPVMVDEVDEANAQLCFPRHKLFDITTYAVSDPHAHISVVAEGVGPIDVDMEQAGMFESPKFRAVLVYLKDCVLARGPFCAGVKEAMEKLLLSLAMVVKTDEGCKGMQEAMEVGGGQVDKSLLR</sequence>
<name>A0A9Q8UU31_PASFU</name>
<proteinExistence type="predicted"/>
<reference evidence="1" key="1">
    <citation type="submission" date="2021-12" db="EMBL/GenBank/DDBJ databases">
        <authorList>
            <person name="Zaccaron A."/>
            <person name="Stergiopoulos I."/>
        </authorList>
    </citation>
    <scope>NUCLEOTIDE SEQUENCE</scope>
    <source>
        <strain evidence="1">Race5_Kim</strain>
    </source>
</reference>
<dbReference type="KEGG" id="ffu:CLAFUR5_09374"/>
<dbReference type="GeneID" id="71989252"/>
<dbReference type="Proteomes" id="UP000756132">
    <property type="component" value="Chromosome 9"/>
</dbReference>
<organism evidence="1 2">
    <name type="scientific">Passalora fulva</name>
    <name type="common">Tomato leaf mold</name>
    <name type="synonym">Cladosporium fulvum</name>
    <dbReference type="NCBI Taxonomy" id="5499"/>
    <lineage>
        <taxon>Eukaryota</taxon>
        <taxon>Fungi</taxon>
        <taxon>Dikarya</taxon>
        <taxon>Ascomycota</taxon>
        <taxon>Pezizomycotina</taxon>
        <taxon>Dothideomycetes</taxon>
        <taxon>Dothideomycetidae</taxon>
        <taxon>Mycosphaerellales</taxon>
        <taxon>Mycosphaerellaceae</taxon>
        <taxon>Fulvia</taxon>
    </lineage>
</organism>
<accession>A0A9Q8UU31</accession>
<dbReference type="AlphaFoldDB" id="A0A9Q8UU31"/>
<gene>
    <name evidence="1" type="ORF">CLAFUR5_09374</name>
</gene>
<dbReference type="RefSeq" id="XP_047766758.1">
    <property type="nucleotide sequence ID" value="XM_047908522.1"/>
</dbReference>
<reference evidence="1" key="2">
    <citation type="journal article" date="2022" name="Microb. Genom.">
        <title>A chromosome-scale genome assembly of the tomato pathogen Cladosporium fulvum reveals a compartmentalized genome architecture and the presence of a dispensable chromosome.</title>
        <authorList>
            <person name="Zaccaron A.Z."/>
            <person name="Chen L.H."/>
            <person name="Samaras A."/>
            <person name="Stergiopoulos I."/>
        </authorList>
    </citation>
    <scope>NUCLEOTIDE SEQUENCE</scope>
    <source>
        <strain evidence="1">Race5_Kim</strain>
    </source>
</reference>
<evidence type="ECO:0000313" key="1">
    <source>
        <dbReference type="EMBL" id="UJO22392.1"/>
    </source>
</evidence>
<evidence type="ECO:0000313" key="2">
    <source>
        <dbReference type="Proteomes" id="UP000756132"/>
    </source>
</evidence>
<dbReference type="EMBL" id="CP090171">
    <property type="protein sequence ID" value="UJO22392.1"/>
    <property type="molecule type" value="Genomic_DNA"/>
</dbReference>
<keyword evidence="2" id="KW-1185">Reference proteome</keyword>